<proteinExistence type="predicted"/>
<keyword evidence="2" id="KW-1185">Reference proteome</keyword>
<dbReference type="EMBL" id="KI393051">
    <property type="protein sequence ID" value="ERN09107.1"/>
    <property type="molecule type" value="Genomic_DNA"/>
</dbReference>
<dbReference type="AlphaFoldDB" id="W1PGH1"/>
<evidence type="ECO:0000313" key="1">
    <source>
        <dbReference type="EMBL" id="ERN09107.1"/>
    </source>
</evidence>
<accession>W1PGH1</accession>
<organism evidence="1 2">
    <name type="scientific">Amborella trichopoda</name>
    <dbReference type="NCBI Taxonomy" id="13333"/>
    <lineage>
        <taxon>Eukaryota</taxon>
        <taxon>Viridiplantae</taxon>
        <taxon>Streptophyta</taxon>
        <taxon>Embryophyta</taxon>
        <taxon>Tracheophyta</taxon>
        <taxon>Spermatophyta</taxon>
        <taxon>Magnoliopsida</taxon>
        <taxon>Amborellales</taxon>
        <taxon>Amborellaceae</taxon>
        <taxon>Amborella</taxon>
    </lineage>
</organism>
<dbReference type="Gramene" id="ERN09107">
    <property type="protein sequence ID" value="ERN09107"/>
    <property type="gene ID" value="AMTR_s00014p00093880"/>
</dbReference>
<dbReference type="Proteomes" id="UP000017836">
    <property type="component" value="Unassembled WGS sequence"/>
</dbReference>
<reference evidence="2" key="1">
    <citation type="journal article" date="2013" name="Science">
        <title>The Amborella genome and the evolution of flowering plants.</title>
        <authorList>
            <consortium name="Amborella Genome Project"/>
        </authorList>
    </citation>
    <scope>NUCLEOTIDE SEQUENCE [LARGE SCALE GENOMIC DNA]</scope>
</reference>
<dbReference type="HOGENOM" id="CLU_2389122_0_0_1"/>
<gene>
    <name evidence="1" type="ORF">AMTR_s00014p00093880</name>
</gene>
<sequence>MQQSKHAAKLESWSSFVHDTPEEMAHVLGKAPPKYTNIVTQNTLSDISLLCIARHTFTHPQGKRDFIPRIAHTLKKRHLSHPSGAGYPLLRKKK</sequence>
<protein>
    <submittedName>
        <fullName evidence="1">Uncharacterized protein</fullName>
    </submittedName>
</protein>
<name>W1PGH1_AMBTC</name>
<evidence type="ECO:0000313" key="2">
    <source>
        <dbReference type="Proteomes" id="UP000017836"/>
    </source>
</evidence>